<comment type="caution">
    <text evidence="2">The sequence shown here is derived from an EMBL/GenBank/DDBJ whole genome shotgun (WGS) entry which is preliminary data.</text>
</comment>
<dbReference type="InterPro" id="IPR046090">
    <property type="entry name" value="DUF6108"/>
</dbReference>
<dbReference type="Pfam" id="PF19603">
    <property type="entry name" value="DUF6108"/>
    <property type="match status" value="1"/>
</dbReference>
<protein>
    <recommendedName>
        <fullName evidence="4">DUF4252 domain-containing protein</fullName>
    </recommendedName>
</protein>
<keyword evidence="1" id="KW-0732">Signal</keyword>
<evidence type="ECO:0000313" key="3">
    <source>
        <dbReference type="Proteomes" id="UP000010408"/>
    </source>
</evidence>
<evidence type="ECO:0008006" key="4">
    <source>
        <dbReference type="Google" id="ProtNLM"/>
    </source>
</evidence>
<organism evidence="2 3">
    <name type="scientific">Porphyromonas catoniae F0037</name>
    <dbReference type="NCBI Taxonomy" id="1127696"/>
    <lineage>
        <taxon>Bacteria</taxon>
        <taxon>Pseudomonadati</taxon>
        <taxon>Bacteroidota</taxon>
        <taxon>Bacteroidia</taxon>
        <taxon>Bacteroidales</taxon>
        <taxon>Porphyromonadaceae</taxon>
        <taxon>Porphyromonas</taxon>
    </lineage>
</organism>
<feature type="chain" id="PRO_5003955100" description="DUF4252 domain-containing protein" evidence="1">
    <location>
        <begin position="20"/>
        <end position="159"/>
    </location>
</feature>
<dbReference type="RefSeq" id="WP_005468957.1">
    <property type="nucleotide sequence ID" value="NZ_KB291044.1"/>
</dbReference>
<dbReference type="STRING" id="1127696.HMPREF9134_00730"/>
<dbReference type="EMBL" id="AMEQ01000022">
    <property type="protein sequence ID" value="EKY01968.1"/>
    <property type="molecule type" value="Genomic_DNA"/>
</dbReference>
<accession>L1NF17</accession>
<dbReference type="PATRIC" id="fig|1127696.3.peg.652"/>
<dbReference type="HOGENOM" id="CLU_136192_0_0_10"/>
<evidence type="ECO:0000313" key="2">
    <source>
        <dbReference type="EMBL" id="EKY01968.1"/>
    </source>
</evidence>
<dbReference type="AlphaFoldDB" id="L1NF17"/>
<reference evidence="2 3" key="1">
    <citation type="submission" date="2012-05" db="EMBL/GenBank/DDBJ databases">
        <authorList>
            <person name="Weinstock G."/>
            <person name="Sodergren E."/>
            <person name="Lobos E.A."/>
            <person name="Fulton L."/>
            <person name="Fulton R."/>
            <person name="Courtney L."/>
            <person name="Fronick C."/>
            <person name="O'Laughlin M."/>
            <person name="Godfrey J."/>
            <person name="Wilson R.M."/>
            <person name="Miner T."/>
            <person name="Farmer C."/>
            <person name="Delehaunty K."/>
            <person name="Cordes M."/>
            <person name="Minx P."/>
            <person name="Tomlinson C."/>
            <person name="Chen J."/>
            <person name="Wollam A."/>
            <person name="Pepin K.H."/>
            <person name="Bhonagiri V."/>
            <person name="Zhang X."/>
            <person name="Suruliraj S."/>
            <person name="Warren W."/>
            <person name="Mitreva M."/>
            <person name="Mardis E.R."/>
            <person name="Wilson R.K."/>
        </authorList>
    </citation>
    <scope>NUCLEOTIDE SEQUENCE [LARGE SCALE GENOMIC DNA]</scope>
    <source>
        <strain evidence="2 3">F0037</strain>
    </source>
</reference>
<proteinExistence type="predicted"/>
<gene>
    <name evidence="2" type="ORF">HMPREF9134_00730</name>
</gene>
<sequence>MYRQIILSLLLLSVLPLRAQTEVQPPLQTQQVIQRYRRAKNAVYVELGKDLLTRYDASYCYTLQLLPSGKELEAQWSDVEQALDTDRKIASIIKEQIERGRLLGAYYRFSSKDSKIHRYLLYSYDNRGVITLVSIGGTLQTEELIQRILTPKSPTPKRK</sequence>
<dbReference type="Proteomes" id="UP000010408">
    <property type="component" value="Unassembled WGS sequence"/>
</dbReference>
<name>L1NF17_9PORP</name>
<evidence type="ECO:0000256" key="1">
    <source>
        <dbReference type="SAM" id="SignalP"/>
    </source>
</evidence>
<feature type="signal peptide" evidence="1">
    <location>
        <begin position="1"/>
        <end position="19"/>
    </location>
</feature>